<comment type="caution">
    <text evidence="2">The sequence shown here is derived from an EMBL/GenBank/DDBJ whole genome shotgun (WGS) entry which is preliminary data.</text>
</comment>
<dbReference type="AlphaFoldDB" id="A0A0L0ET83"/>
<feature type="chain" id="PRO_5005538345" evidence="1">
    <location>
        <begin position="24"/>
        <end position="236"/>
    </location>
</feature>
<gene>
    <name evidence="2" type="ORF">AC626_09900</name>
</gene>
<dbReference type="PATRIC" id="fig|43658.6.peg.5583"/>
<dbReference type="InterPro" id="IPR010239">
    <property type="entry name" value="CHP02001"/>
</dbReference>
<feature type="signal peptide" evidence="1">
    <location>
        <begin position="1"/>
        <end position="23"/>
    </location>
</feature>
<dbReference type="Pfam" id="PF09694">
    <property type="entry name" value="Gcw_chp"/>
    <property type="match status" value="1"/>
</dbReference>
<dbReference type="NCBIfam" id="TIGR02001">
    <property type="entry name" value="gcw_chp"/>
    <property type="match status" value="1"/>
</dbReference>
<organism evidence="2 3">
    <name type="scientific">Pseudoalteromonas rubra</name>
    <dbReference type="NCBI Taxonomy" id="43658"/>
    <lineage>
        <taxon>Bacteria</taxon>
        <taxon>Pseudomonadati</taxon>
        <taxon>Pseudomonadota</taxon>
        <taxon>Gammaproteobacteria</taxon>
        <taxon>Alteromonadales</taxon>
        <taxon>Pseudoalteromonadaceae</taxon>
        <taxon>Pseudoalteromonas</taxon>
    </lineage>
</organism>
<protein>
    <submittedName>
        <fullName evidence="2">Membrane protein</fullName>
    </submittedName>
</protein>
<reference evidence="3" key="1">
    <citation type="submission" date="2015-07" db="EMBL/GenBank/DDBJ databases">
        <title>Draft genome sequence of a Pseudoalteromonas rubra strain, OCN096, isolated from Kaneohe Bay, Oahu, Hawaii.</title>
        <authorList>
            <person name="Beurmann S."/>
            <person name="Ushijima B."/>
            <person name="Belcaid M."/>
            <person name="Callahan S.M."/>
            <person name="Aeby G.S."/>
        </authorList>
    </citation>
    <scope>NUCLEOTIDE SEQUENCE [LARGE SCALE GENOMIC DNA]</scope>
    <source>
        <strain evidence="3">OCN096</strain>
    </source>
</reference>
<proteinExistence type="predicted"/>
<sequence length="236" mass="26094">MKINLKTTLCALPLAMLSNLAVAGLSTTITATSDYTFNGVSQTQGDATIQGSLDYADDAGWYVGTWGSGVDFGDDTSHELDFYVGNTTDLSSAWSLDYGIAYYSYHGFTDASSFNYPEVYSKFAYASSLGTTNINLWYSWDYAGKDVGHTITMLSHTFDIADNHSITLSGDVSNSFDADKHAWDELGLDSSYTHYYISYSTTQFDFDLTFTLEDTTIDGEHSDDRFVFAISRTFDL</sequence>
<dbReference type="OrthoDB" id="9793561at2"/>
<accession>A0A0L0ET83</accession>
<evidence type="ECO:0000256" key="1">
    <source>
        <dbReference type="SAM" id="SignalP"/>
    </source>
</evidence>
<name>A0A0L0ET83_9GAMM</name>
<keyword evidence="1" id="KW-0732">Signal</keyword>
<evidence type="ECO:0000313" key="2">
    <source>
        <dbReference type="EMBL" id="KNC67575.1"/>
    </source>
</evidence>
<dbReference type="EMBL" id="LFZX01000060">
    <property type="protein sequence ID" value="KNC67575.1"/>
    <property type="molecule type" value="Genomic_DNA"/>
</dbReference>
<evidence type="ECO:0000313" key="3">
    <source>
        <dbReference type="Proteomes" id="UP000036850"/>
    </source>
</evidence>
<dbReference type="Proteomes" id="UP000036850">
    <property type="component" value="Unassembled WGS sequence"/>
</dbReference>